<dbReference type="EMBL" id="STGJ01000025">
    <property type="protein sequence ID" value="TIC78559.1"/>
    <property type="molecule type" value="Genomic_DNA"/>
</dbReference>
<dbReference type="GO" id="GO:0003681">
    <property type="term" value="F:bent DNA binding"/>
    <property type="evidence" value="ECO:0007669"/>
    <property type="project" value="TreeGrafter"/>
</dbReference>
<accession>A0A4T0UJ44</accession>
<gene>
    <name evidence="7" type="ORF">E5K04_15700</name>
</gene>
<evidence type="ECO:0000256" key="4">
    <source>
        <dbReference type="ARBA" id="ARBA00023125"/>
    </source>
</evidence>
<keyword evidence="4" id="KW-0238">DNA-binding</keyword>
<evidence type="ECO:0000259" key="6">
    <source>
        <dbReference type="SMART" id="SM00528"/>
    </source>
</evidence>
<dbReference type="Gene3D" id="4.10.430.10">
    <property type="entry name" value="Histone-like protein H-NS, C-terminal domain"/>
    <property type="match status" value="1"/>
</dbReference>
<comment type="caution">
    <text evidence="7">The sequence shown here is derived from an EMBL/GenBank/DDBJ whole genome shotgun (WGS) entry which is preliminary data.</text>
</comment>
<evidence type="ECO:0000313" key="8">
    <source>
        <dbReference type="Proteomes" id="UP000308891"/>
    </source>
</evidence>
<dbReference type="GO" id="GO:0005829">
    <property type="term" value="C:cytosol"/>
    <property type="evidence" value="ECO:0007669"/>
    <property type="project" value="TreeGrafter"/>
</dbReference>
<evidence type="ECO:0000313" key="7">
    <source>
        <dbReference type="EMBL" id="TIC78559.1"/>
    </source>
</evidence>
<keyword evidence="8" id="KW-1185">Reference proteome</keyword>
<dbReference type="AlphaFoldDB" id="A0A4T0UJ44"/>
<keyword evidence="5" id="KW-0175">Coiled coil</keyword>
<organism evidence="7 8">
    <name type="scientific">Crenobacter intestini</name>
    <dbReference type="NCBI Taxonomy" id="2563443"/>
    <lineage>
        <taxon>Bacteria</taxon>
        <taxon>Pseudomonadati</taxon>
        <taxon>Pseudomonadota</taxon>
        <taxon>Betaproteobacteria</taxon>
        <taxon>Neisseriales</taxon>
        <taxon>Neisseriaceae</taxon>
        <taxon>Crenobacter</taxon>
    </lineage>
</organism>
<evidence type="ECO:0000256" key="5">
    <source>
        <dbReference type="SAM" id="Coils"/>
    </source>
</evidence>
<dbReference type="PANTHER" id="PTHR38097:SF2">
    <property type="entry name" value="DNA-BINDING PROTEIN STPA"/>
    <property type="match status" value="1"/>
</dbReference>
<feature type="domain" description="DNA-binding protein H-NS-like C-terminal" evidence="6">
    <location>
        <begin position="69"/>
        <end position="112"/>
    </location>
</feature>
<sequence length="113" mass="11986">MGKTMSEVIIDTNTASVAEIEAAIEKLTAALEGKKESAKREAAEKILEIARAAGLTVNVEGLKQAASGKGSRGPVAAKYRDASGNEWTGRGRKPRWVEEYLAAGGNLETIEIK</sequence>
<dbReference type="SMART" id="SM00528">
    <property type="entry name" value="HNS"/>
    <property type="match status" value="1"/>
</dbReference>
<reference evidence="7 8" key="1">
    <citation type="submission" date="2019-04" db="EMBL/GenBank/DDBJ databases">
        <title>Crenobacter sp. nov.</title>
        <authorList>
            <person name="Shi S."/>
        </authorList>
    </citation>
    <scope>NUCLEOTIDE SEQUENCE [LARGE SCALE GENOMIC DNA]</scope>
    <source>
        <strain evidence="7 8">GY 70310</strain>
    </source>
</reference>
<proteinExistence type="inferred from homology"/>
<dbReference type="GO" id="GO:0001217">
    <property type="term" value="F:DNA-binding transcription repressor activity"/>
    <property type="evidence" value="ECO:0007669"/>
    <property type="project" value="TreeGrafter"/>
</dbReference>
<dbReference type="GO" id="GO:0003680">
    <property type="term" value="F:minor groove of adenine-thymine-rich DNA binding"/>
    <property type="evidence" value="ECO:0007669"/>
    <property type="project" value="TreeGrafter"/>
</dbReference>
<dbReference type="PANTHER" id="PTHR38097">
    <property type="match status" value="1"/>
</dbReference>
<dbReference type="InterPro" id="IPR027444">
    <property type="entry name" value="H-NS_C_dom"/>
</dbReference>
<dbReference type="Pfam" id="PF00816">
    <property type="entry name" value="Histone_HNS"/>
    <property type="match status" value="1"/>
</dbReference>
<evidence type="ECO:0000256" key="2">
    <source>
        <dbReference type="ARBA" id="ARBA00010610"/>
    </source>
</evidence>
<dbReference type="Proteomes" id="UP000308891">
    <property type="component" value="Unassembled WGS sequence"/>
</dbReference>
<evidence type="ECO:0000256" key="1">
    <source>
        <dbReference type="ARBA" id="ARBA00004453"/>
    </source>
</evidence>
<dbReference type="InterPro" id="IPR037150">
    <property type="entry name" value="H-NS_C_dom_sf"/>
</dbReference>
<dbReference type="SUPFAM" id="SSF81273">
    <property type="entry name" value="H-NS histone-like proteins"/>
    <property type="match status" value="1"/>
</dbReference>
<keyword evidence="3" id="KW-0963">Cytoplasm</keyword>
<dbReference type="GO" id="GO:0032993">
    <property type="term" value="C:protein-DNA complex"/>
    <property type="evidence" value="ECO:0007669"/>
    <property type="project" value="TreeGrafter"/>
</dbReference>
<feature type="coiled-coil region" evidence="5">
    <location>
        <begin position="17"/>
        <end position="44"/>
    </location>
</feature>
<name>A0A4T0UJ44_9NEIS</name>
<dbReference type="GO" id="GO:0000976">
    <property type="term" value="F:transcription cis-regulatory region binding"/>
    <property type="evidence" value="ECO:0007669"/>
    <property type="project" value="TreeGrafter"/>
</dbReference>
<dbReference type="GO" id="GO:0009295">
    <property type="term" value="C:nucleoid"/>
    <property type="evidence" value="ECO:0007669"/>
    <property type="project" value="UniProtKB-SubCell"/>
</dbReference>
<evidence type="ECO:0000256" key="3">
    <source>
        <dbReference type="ARBA" id="ARBA00022490"/>
    </source>
</evidence>
<comment type="similarity">
    <text evidence="2">Belongs to the histone-like protein H-NS family.</text>
</comment>
<comment type="subcellular location">
    <subcellularLocation>
        <location evidence="1">Cytoplasm</location>
        <location evidence="1">Nucleoid</location>
    </subcellularLocation>
</comment>
<dbReference type="OrthoDB" id="5297879at2"/>
<protein>
    <submittedName>
        <fullName evidence="7">H-NS histone family protein</fullName>
    </submittedName>
</protein>